<sequence length="230" mass="26713">MSYAAVNTKAVAVYARFLKPEVPLKILEAGNIKDGLAILESTWGLELTEDPHLLEVNVKMAQKVYDTLKGFHYYLQGSARSFYNALLTRYEIQDLKRIFRAVYHDEDVGLVRKSLLALDPMLLPKDQAVGPDELFKVLEATPYGRMLSAYKGVSRDRILFYIEMELDRSYYERLIKEARELPKKDRKEIMAMLNRHVDLLNIRYIYRGKKTYDILKSEMENFVIHGGNIP</sequence>
<keyword evidence="4" id="KW-1185">Reference proteome</keyword>
<dbReference type="Pfam" id="PF01992">
    <property type="entry name" value="vATP-synt_AC39"/>
    <property type="match status" value="1"/>
</dbReference>
<organism evidence="3 4">
    <name type="scientific">Aedoeadaptatus acetigenes</name>
    <dbReference type="NCBI Taxonomy" id="2981723"/>
    <lineage>
        <taxon>Bacteria</taxon>
        <taxon>Bacillati</taxon>
        <taxon>Bacillota</taxon>
        <taxon>Tissierellia</taxon>
        <taxon>Tissierellales</taxon>
        <taxon>Peptoniphilaceae</taxon>
        <taxon>Aedoeadaptatus</taxon>
    </lineage>
</organism>
<evidence type="ECO:0000256" key="1">
    <source>
        <dbReference type="ARBA" id="ARBA00022448"/>
    </source>
</evidence>
<dbReference type="EMBL" id="JBBNPS010000060">
    <property type="protein sequence ID" value="MEQ3354449.1"/>
    <property type="molecule type" value="Genomic_DNA"/>
</dbReference>
<dbReference type="Gene3D" id="1.10.132.50">
    <property type="entry name" value="ATP synthase (C/AC39) subunit, domain 3"/>
    <property type="match status" value="2"/>
</dbReference>
<evidence type="ECO:0000256" key="2">
    <source>
        <dbReference type="ARBA" id="ARBA00023065"/>
    </source>
</evidence>
<keyword evidence="1" id="KW-0813">Transport</keyword>
<dbReference type="PANTHER" id="PTHR38682:SF1">
    <property type="entry name" value="V-TYPE ATP SYNTHASE SUBUNIT C"/>
    <property type="match status" value="1"/>
</dbReference>
<name>A0ABV1J8D3_9FIRM</name>
<dbReference type="PANTHER" id="PTHR38682">
    <property type="entry name" value="V-TYPE ATP SYNTHASE SUBUNIT C"/>
    <property type="match status" value="1"/>
</dbReference>
<reference evidence="3 4" key="1">
    <citation type="submission" date="2024-04" db="EMBL/GenBank/DDBJ databases">
        <title>Human intestinal bacterial collection.</title>
        <authorList>
            <person name="Pauvert C."/>
            <person name="Hitch T.C.A."/>
            <person name="Clavel T."/>
        </authorList>
    </citation>
    <scope>NUCLEOTIDE SEQUENCE [LARGE SCALE GENOMIC DNA]</scope>
    <source>
        <strain evidence="3 4">CLA-SR-H026</strain>
    </source>
</reference>
<dbReference type="SUPFAM" id="SSF103486">
    <property type="entry name" value="V-type ATP synthase subunit C"/>
    <property type="match status" value="1"/>
</dbReference>
<evidence type="ECO:0000313" key="3">
    <source>
        <dbReference type="EMBL" id="MEQ3354449.1"/>
    </source>
</evidence>
<accession>A0ABV1J8D3</accession>
<dbReference type="RefSeq" id="WP_349054711.1">
    <property type="nucleotide sequence ID" value="NZ_JBBNPS010000060.1"/>
</dbReference>
<gene>
    <name evidence="3" type="ORF">AAA081_09120</name>
</gene>
<evidence type="ECO:0000313" key="4">
    <source>
        <dbReference type="Proteomes" id="UP001481872"/>
    </source>
</evidence>
<dbReference type="InterPro" id="IPR050873">
    <property type="entry name" value="V-ATPase_V0D/AC39_subunit"/>
</dbReference>
<dbReference type="InterPro" id="IPR044911">
    <property type="entry name" value="V-type_ATPase_csu/dsu_dom_3"/>
</dbReference>
<protein>
    <submittedName>
        <fullName evidence="3">V-type ATPase subunit</fullName>
    </submittedName>
</protein>
<comment type="caution">
    <text evidence="3">The sequence shown here is derived from an EMBL/GenBank/DDBJ whole genome shotgun (WGS) entry which is preliminary data.</text>
</comment>
<keyword evidence="2" id="KW-0406">Ion transport</keyword>
<dbReference type="InterPro" id="IPR036079">
    <property type="entry name" value="ATPase_csu/dsu_sf"/>
</dbReference>
<feature type="non-terminal residue" evidence="3">
    <location>
        <position position="230"/>
    </location>
</feature>
<proteinExistence type="predicted"/>
<dbReference type="InterPro" id="IPR002843">
    <property type="entry name" value="ATPase_V0-cplx_csu/dsu"/>
</dbReference>
<dbReference type="Proteomes" id="UP001481872">
    <property type="component" value="Unassembled WGS sequence"/>
</dbReference>